<name>A0ABD3B2U0_9GENT</name>
<evidence type="ECO:0000313" key="2">
    <source>
        <dbReference type="EMBL" id="KAL3537824.1"/>
    </source>
</evidence>
<evidence type="ECO:0000256" key="1">
    <source>
        <dbReference type="SAM" id="MobiDB-lite"/>
    </source>
</evidence>
<organism evidence="2 3">
    <name type="scientific">Cinchona calisaya</name>
    <dbReference type="NCBI Taxonomy" id="153742"/>
    <lineage>
        <taxon>Eukaryota</taxon>
        <taxon>Viridiplantae</taxon>
        <taxon>Streptophyta</taxon>
        <taxon>Embryophyta</taxon>
        <taxon>Tracheophyta</taxon>
        <taxon>Spermatophyta</taxon>
        <taxon>Magnoliopsida</taxon>
        <taxon>eudicotyledons</taxon>
        <taxon>Gunneridae</taxon>
        <taxon>Pentapetalae</taxon>
        <taxon>asterids</taxon>
        <taxon>lamiids</taxon>
        <taxon>Gentianales</taxon>
        <taxon>Rubiaceae</taxon>
        <taxon>Cinchonoideae</taxon>
        <taxon>Cinchoneae</taxon>
        <taxon>Cinchona</taxon>
    </lineage>
</organism>
<feature type="compositionally biased region" description="Polar residues" evidence="1">
    <location>
        <begin position="28"/>
        <end position="40"/>
    </location>
</feature>
<proteinExistence type="predicted"/>
<dbReference type="AlphaFoldDB" id="A0ABD3B2U0"/>
<reference evidence="2 3" key="1">
    <citation type="submission" date="2024-11" db="EMBL/GenBank/DDBJ databases">
        <title>A near-complete genome assembly of Cinchona calisaya.</title>
        <authorList>
            <person name="Lian D.C."/>
            <person name="Zhao X.W."/>
            <person name="Wei L."/>
        </authorList>
    </citation>
    <scope>NUCLEOTIDE SEQUENCE [LARGE SCALE GENOMIC DNA]</scope>
    <source>
        <tissue evidence="2">Nenye</tissue>
    </source>
</reference>
<sequence>MVLFTRLGVSRMNLIKSKRKMLLRTRLKQIQQPSDKSGQPQEDRKLSTNVEEAEAVKLALIKAAKKCWEDTQIELSRQQLVDKIIKRKIGLSTMAGILEDIDI</sequence>
<dbReference type="EMBL" id="JBJUIK010000001">
    <property type="protein sequence ID" value="KAL3537824.1"/>
    <property type="molecule type" value="Genomic_DNA"/>
</dbReference>
<comment type="caution">
    <text evidence="2">The sequence shown here is derived from an EMBL/GenBank/DDBJ whole genome shotgun (WGS) entry which is preliminary data.</text>
</comment>
<accession>A0ABD3B2U0</accession>
<dbReference type="Proteomes" id="UP001630127">
    <property type="component" value="Unassembled WGS sequence"/>
</dbReference>
<protein>
    <submittedName>
        <fullName evidence="2">Uncharacterized protein</fullName>
    </submittedName>
</protein>
<evidence type="ECO:0000313" key="3">
    <source>
        <dbReference type="Proteomes" id="UP001630127"/>
    </source>
</evidence>
<keyword evidence="3" id="KW-1185">Reference proteome</keyword>
<feature type="region of interest" description="Disordered" evidence="1">
    <location>
        <begin position="28"/>
        <end position="48"/>
    </location>
</feature>
<gene>
    <name evidence="2" type="ORF">ACH5RR_001190</name>
</gene>